<protein>
    <submittedName>
        <fullName evidence="1">Uncharacterized protein</fullName>
    </submittedName>
</protein>
<organism evidence="1">
    <name type="scientific">Terrestrivirus sp</name>
    <dbReference type="NCBI Taxonomy" id="2487775"/>
    <lineage>
        <taxon>Viruses</taxon>
        <taxon>Varidnaviria</taxon>
        <taxon>Bamfordvirae</taxon>
        <taxon>Nucleocytoviricota</taxon>
        <taxon>Megaviricetes</taxon>
        <taxon>Imitervirales</taxon>
        <taxon>Mimiviridae</taxon>
        <taxon>Klosneuvirinae</taxon>
    </lineage>
</organism>
<sequence length="172" mass="19606">MFRRFMSRFNDLNRFHINNLNIDAYEAKYRIDRFPNFPIVKFTLGSMLIGATTCAIFHKQIKQLITSEGSQVAGNIIVSPEVKQNIIALADEEWFNNLVEKKATQIAKNTVRELINDPEIKKQLSELLINVIKDEENKKEMAETIKDVFATDVVSDQVGKTLRTGAKKAVFG</sequence>
<name>A0A3G4ZS24_9VIRU</name>
<reference evidence="1" key="1">
    <citation type="submission" date="2018-10" db="EMBL/GenBank/DDBJ databases">
        <title>Hidden diversity of soil giant viruses.</title>
        <authorList>
            <person name="Schulz F."/>
            <person name="Alteio L."/>
            <person name="Goudeau D."/>
            <person name="Ryan E.M."/>
            <person name="Malmstrom R.R."/>
            <person name="Blanchard J."/>
            <person name="Woyke T."/>
        </authorList>
    </citation>
    <scope>NUCLEOTIDE SEQUENCE</scope>
    <source>
        <strain evidence="1">TEV1</strain>
    </source>
</reference>
<dbReference type="EMBL" id="MK071984">
    <property type="protein sequence ID" value="AYV76403.1"/>
    <property type="molecule type" value="Genomic_DNA"/>
</dbReference>
<proteinExistence type="predicted"/>
<gene>
    <name evidence="1" type="ORF">Terrestrivirus6_29</name>
</gene>
<evidence type="ECO:0000313" key="1">
    <source>
        <dbReference type="EMBL" id="AYV76403.1"/>
    </source>
</evidence>
<accession>A0A3G4ZS24</accession>